<dbReference type="Proteomes" id="UP000708208">
    <property type="component" value="Unassembled WGS sequence"/>
</dbReference>
<proteinExistence type="predicted"/>
<feature type="compositionally biased region" description="Basic and acidic residues" evidence="1">
    <location>
        <begin position="430"/>
        <end position="449"/>
    </location>
</feature>
<dbReference type="InterPro" id="IPR038875">
    <property type="entry name" value="PLA2_conodipine-like"/>
</dbReference>
<feature type="region of interest" description="Disordered" evidence="1">
    <location>
        <begin position="344"/>
        <end position="365"/>
    </location>
</feature>
<feature type="compositionally biased region" description="Polar residues" evidence="1">
    <location>
        <begin position="387"/>
        <end position="409"/>
    </location>
</feature>
<protein>
    <submittedName>
        <fullName evidence="2">Uncharacterized protein</fullName>
    </submittedName>
</protein>
<evidence type="ECO:0000313" key="3">
    <source>
        <dbReference type="Proteomes" id="UP000708208"/>
    </source>
</evidence>
<feature type="region of interest" description="Disordered" evidence="1">
    <location>
        <begin position="426"/>
        <end position="449"/>
    </location>
</feature>
<accession>A0A8J2MCB0</accession>
<feature type="region of interest" description="Disordered" evidence="1">
    <location>
        <begin position="385"/>
        <end position="410"/>
    </location>
</feature>
<keyword evidence="3" id="KW-1185">Reference proteome</keyword>
<comment type="caution">
    <text evidence="2">The sequence shown here is derived from an EMBL/GenBank/DDBJ whole genome shotgun (WGS) entry which is preliminary data.</text>
</comment>
<dbReference type="AlphaFoldDB" id="A0A8J2MCB0"/>
<name>A0A8J2MCB0_9HEXA</name>
<dbReference type="EMBL" id="CAJVCH010570803">
    <property type="protein sequence ID" value="CAG7835925.1"/>
    <property type="molecule type" value="Genomic_DNA"/>
</dbReference>
<feature type="compositionally biased region" description="Low complexity" evidence="1">
    <location>
        <begin position="349"/>
        <end position="360"/>
    </location>
</feature>
<evidence type="ECO:0000256" key="1">
    <source>
        <dbReference type="SAM" id="MobiDB-lite"/>
    </source>
</evidence>
<reference evidence="2" key="1">
    <citation type="submission" date="2021-06" db="EMBL/GenBank/DDBJ databases">
        <authorList>
            <person name="Hodson N. C."/>
            <person name="Mongue J. A."/>
            <person name="Jaron S. K."/>
        </authorList>
    </citation>
    <scope>NUCLEOTIDE SEQUENCE</scope>
</reference>
<feature type="region of interest" description="Disordered" evidence="1">
    <location>
        <begin position="150"/>
        <end position="180"/>
    </location>
</feature>
<gene>
    <name evidence="2" type="ORF">AFUS01_LOCUS45232</name>
</gene>
<dbReference type="PANTHER" id="PTHR37687">
    <property type="entry name" value="AGAP006772-PA"/>
    <property type="match status" value="1"/>
</dbReference>
<dbReference type="OrthoDB" id="6138985at2759"/>
<dbReference type="PANTHER" id="PTHR37687:SF1">
    <property type="entry name" value="AGAP006772-PA"/>
    <property type="match status" value="1"/>
</dbReference>
<sequence length="559" mass="62109">MKIPRKVPAVVLGLKSCAETALGLGTLNVDLTDSTEHLIYNMKTIKTLVFVALIYGVVGIITDQNGSSGPLHRAKRYASYPRIPLAYMNKVNPDSILDEDGPVALPSSSLYAKRFLLGRDADVSPISHFREARLPQNRLELSQPRDALPAYPILSRNTRRPGSGSARGISNGIESNPPTLDDLTSQLAPLSDEELQTILLMLDGYALTSKGGNPTKNNNYKLEEIKAPLDQYYNPSYLSPEDLHRVARLYAMGKRENDGRFFDLEQPASADNEAEDRVEFITAKRAKRVGPKNVETSRYKKETDLEVTAELEKVFMPPRALPLATSDHTGPATTDKAEVTTHDHSGHTAAAGQGQIPAPGSLSKNKKSIDWSEYFGIDKKGAKEVTGQEQVTKTTGQSDAHSHKVTTSAPEVPAVKPKAIVRITEPSKTSAKESKEHKKLRVREENETENKSDRKWILNEFYKNLAMSTNIKRKRETNPSEETDELADLEQKMENAGDDIIWDSLKYKGTLKLDSSPHELAQLKKDIFDRLAAAFTMEKVREAIDDFHDQFVAMKTNNV</sequence>
<evidence type="ECO:0000313" key="2">
    <source>
        <dbReference type="EMBL" id="CAG7835925.1"/>
    </source>
</evidence>
<organism evidence="2 3">
    <name type="scientific">Allacma fusca</name>
    <dbReference type="NCBI Taxonomy" id="39272"/>
    <lineage>
        <taxon>Eukaryota</taxon>
        <taxon>Metazoa</taxon>
        <taxon>Ecdysozoa</taxon>
        <taxon>Arthropoda</taxon>
        <taxon>Hexapoda</taxon>
        <taxon>Collembola</taxon>
        <taxon>Symphypleona</taxon>
        <taxon>Sminthuridae</taxon>
        <taxon>Allacma</taxon>
    </lineage>
</organism>